<dbReference type="Gene3D" id="3.40.50.10610">
    <property type="entry name" value="ABC-type transport auxiliary lipoprotein component"/>
    <property type="match status" value="1"/>
</dbReference>
<keyword evidence="5" id="KW-0282">Flagellum</keyword>
<evidence type="ECO:0000313" key="6">
    <source>
        <dbReference type="Proteomes" id="UP001595962"/>
    </source>
</evidence>
<evidence type="ECO:0000259" key="3">
    <source>
        <dbReference type="Pfam" id="PF16539"/>
    </source>
</evidence>
<feature type="signal peptide" evidence="1">
    <location>
        <begin position="1"/>
        <end position="20"/>
    </location>
</feature>
<reference evidence="6" key="1">
    <citation type="journal article" date="2019" name="Int. J. Syst. Evol. Microbiol.">
        <title>The Global Catalogue of Microorganisms (GCM) 10K type strain sequencing project: providing services to taxonomists for standard genome sequencing and annotation.</title>
        <authorList>
            <consortium name="The Broad Institute Genomics Platform"/>
            <consortium name="The Broad Institute Genome Sequencing Center for Infectious Disease"/>
            <person name="Wu L."/>
            <person name="Ma J."/>
        </authorList>
    </citation>
    <scope>NUCLEOTIDE SEQUENCE [LARGE SCALE GENOMIC DNA]</scope>
    <source>
        <strain evidence="6">DT28</strain>
    </source>
</reference>
<evidence type="ECO:0000259" key="2">
    <source>
        <dbReference type="Pfam" id="PF16538"/>
    </source>
</evidence>
<proteinExistence type="predicted"/>
<dbReference type="InterPro" id="IPR032370">
    <property type="entry name" value="FlgT_N"/>
</dbReference>
<feature type="domain" description="Flagellar assembly protein T C-terminal" evidence="2">
    <location>
        <begin position="303"/>
        <end position="376"/>
    </location>
</feature>
<dbReference type="Pfam" id="PF16538">
    <property type="entry name" value="FlgT_C"/>
    <property type="match status" value="1"/>
</dbReference>
<evidence type="ECO:0000256" key="1">
    <source>
        <dbReference type="SAM" id="SignalP"/>
    </source>
</evidence>
<dbReference type="InterPro" id="IPR038165">
    <property type="entry name" value="FlgT_C_sf"/>
</dbReference>
<keyword evidence="5" id="KW-0966">Cell projection</keyword>
<dbReference type="InterPro" id="IPR038180">
    <property type="entry name" value="FlgT_N_sf"/>
</dbReference>
<dbReference type="InterPro" id="IPR032388">
    <property type="entry name" value="FlgT_C"/>
</dbReference>
<keyword evidence="5" id="KW-0969">Cilium</keyword>
<dbReference type="Gene3D" id="2.40.10.410">
    <property type="entry name" value="FlgT, C-terminal domain"/>
    <property type="match status" value="1"/>
</dbReference>
<dbReference type="Gene3D" id="3.30.1660.40">
    <property type="entry name" value="FlgT, N-terminal domain"/>
    <property type="match status" value="1"/>
</dbReference>
<dbReference type="RefSeq" id="WP_377336549.1">
    <property type="nucleotide sequence ID" value="NZ_JBHSGB010000017.1"/>
</dbReference>
<comment type="caution">
    <text evidence="5">The sequence shown here is derived from an EMBL/GenBank/DDBJ whole genome shotgun (WGS) entry which is preliminary data.</text>
</comment>
<keyword evidence="1" id="KW-0732">Signal</keyword>
<protein>
    <submittedName>
        <fullName evidence="5">Flagellar assembly protein T N-terminal domain-containing protein</fullName>
    </submittedName>
</protein>
<dbReference type="Proteomes" id="UP001595962">
    <property type="component" value="Unassembled WGS sequence"/>
</dbReference>
<name>A0ABV9JRR9_9GAMM</name>
<feature type="chain" id="PRO_5045456490" evidence="1">
    <location>
        <begin position="21"/>
        <end position="383"/>
    </location>
</feature>
<keyword evidence="6" id="KW-1185">Reference proteome</keyword>
<accession>A0ABV9JRR9</accession>
<organism evidence="5 6">
    <name type="scientific">Rheinheimera marina</name>
    <dbReference type="NCBI Taxonomy" id="1774958"/>
    <lineage>
        <taxon>Bacteria</taxon>
        <taxon>Pseudomonadati</taxon>
        <taxon>Pseudomonadota</taxon>
        <taxon>Gammaproteobacteria</taxon>
        <taxon>Chromatiales</taxon>
        <taxon>Chromatiaceae</taxon>
        <taxon>Rheinheimera</taxon>
    </lineage>
</organism>
<feature type="domain" description="Flagellar assembly protein T middle" evidence="3">
    <location>
        <begin position="112"/>
        <end position="255"/>
    </location>
</feature>
<dbReference type="Pfam" id="PF16539">
    <property type="entry name" value="FlgT_M"/>
    <property type="match status" value="1"/>
</dbReference>
<dbReference type="InterPro" id="IPR032386">
    <property type="entry name" value="FlgT_M"/>
</dbReference>
<evidence type="ECO:0000259" key="4">
    <source>
        <dbReference type="Pfam" id="PF16548"/>
    </source>
</evidence>
<gene>
    <name evidence="5" type="ORF">ACFO3I_18265</name>
</gene>
<dbReference type="Pfam" id="PF16548">
    <property type="entry name" value="FlgT_N"/>
    <property type="match status" value="1"/>
</dbReference>
<dbReference type="EMBL" id="JBHSGB010000017">
    <property type="protein sequence ID" value="MFC4656970.1"/>
    <property type="molecule type" value="Genomic_DNA"/>
</dbReference>
<feature type="domain" description="Flagellar assembly protein T N-terminal" evidence="4">
    <location>
        <begin position="21"/>
        <end position="108"/>
    </location>
</feature>
<sequence length="383" mass="43466">MRQSTLVVPLLCLMSAPVLADWYEATGQAVIRGTERSDARAEALQDAVRKALLYAGASVRSVQQVTDGLLTQETLFLQTHGEVQNVQIISETEEDGYILVTVRADIFPDQKQCSNVRLKKTLMISPFQLTHPEQAVTGQLYEIGTSSTKVFMQKLQEFSHSSNGKLLPQIIRQPELSYQERQALQRQYGSPYLLKARLEDVSLGERIGTNWSFWSDAERERFYRLELELVDIQEQKQLFSQTYQTSAIWDFQDRTVISPNGQRFWRTDYGKSIERVLNAAAQDIEEVLRCESVQAQVVVVEPERLMLNLGSAQGLKLGDEFTLLYRRQHKDSTGKWQDQITISELKLKITELTNQTAWAESSNGAYLANVQVGDLASPTLNPK</sequence>
<evidence type="ECO:0000313" key="5">
    <source>
        <dbReference type="EMBL" id="MFC4656970.1"/>
    </source>
</evidence>